<dbReference type="InterPro" id="IPR016024">
    <property type="entry name" value="ARM-type_fold"/>
</dbReference>
<feature type="domain" description="Importin N-terminal" evidence="2">
    <location>
        <begin position="34"/>
        <end position="99"/>
    </location>
</feature>
<dbReference type="EMBL" id="GIIL01003970">
    <property type="protein sequence ID" value="NOV47696.1"/>
    <property type="molecule type" value="Transcribed_RNA"/>
</dbReference>
<evidence type="ECO:0000256" key="1">
    <source>
        <dbReference type="ARBA" id="ARBA00009466"/>
    </source>
</evidence>
<organism evidence="5">
    <name type="scientific">Xenopsylla cheopis</name>
    <name type="common">Oriental rat flea</name>
    <name type="synonym">Pulex cheopis</name>
    <dbReference type="NCBI Taxonomy" id="163159"/>
    <lineage>
        <taxon>Eukaryota</taxon>
        <taxon>Metazoa</taxon>
        <taxon>Ecdysozoa</taxon>
        <taxon>Arthropoda</taxon>
        <taxon>Hexapoda</taxon>
        <taxon>Insecta</taxon>
        <taxon>Pterygota</taxon>
        <taxon>Neoptera</taxon>
        <taxon>Endopterygota</taxon>
        <taxon>Siphonaptera</taxon>
        <taxon>Pulicidae</taxon>
        <taxon>Xenopsyllinae</taxon>
        <taxon>Xenopsylla</taxon>
    </lineage>
</organism>
<dbReference type="InterPro" id="IPR045478">
    <property type="entry name" value="Exportin-5_C"/>
</dbReference>
<sequence length="1216" mass="136751">MEGSQEVEALAAELARAVELTMNPSISQNDRLEAYTACERFKESSPLCAQAGLYLARSSQSDIVCHFGLQLMEHTVKYRWLNISHQEKIFIKDSAMKLLHTGMGASPEQSHIRDALSRVIVEMIKREWPQQWPTLLSELSEACSRGEVQTELVLLVFLRLIEDVALLQTLESSHRRKDIYQALTSHMSEIFDFFLRLIDLHVNTFRQLSASDNPNANAHKRVVQVVLLTLTGFVEWVSVQHIMAGEGRLLQILCILLILPEFQIPASDCLLQIVNRKGQIKERKPLLILFSEEAMGYIYQAAEGATSNSTDEQHYTFLKKLTEVLGGLGSQLCALWGKDDGPIVRPANFSTYLEALLRFTSHPSLTLTKLANNVWLTLLKHDHISKDPMFMSYIPKLVECLGPKIVRVVYPSARPIKGSNDATTYASMDYDSEEEFSIFFHRCRSDILDSYRHITLIAPSVTYGYVERWLTILLRKSINENYKTNENIFDPVYMEWDALSQALESILSRILMVNERPPVANGLALLELCLTFETSDPLILSTLLSCISALFVFLSMSSCQITAGNCVAMTGVTLLPRVLEKIFAALVFNDPGQIREARTRAVKGVRRHAASLMVKIGHKYPLLLLPVFDQINTTVRRLALEPDQLSKLELITLQESLLLISNHFCDYERQTKFICELMSHGLGQWNTISQAFKSAFEFMSYIGLDKPPMAANINDLHAQQRNQILFCVNTVLAIIKRCAWPDDPDRASRGGFVVGFTESGNPICRNPGTPHVIPLLPHILSLVRILNELWTPQALATLPEEFRLAHSMLEIDKTSLLGSALPVILDPLDPNVRKNHTPLDRMQQFLSLVHDACYHLMGTAGPSLGRHLYELPGLEQALINSVFSNLEHIPDYRLRPIIRVFLRPFIYSCPTAFYNTVLLPVFAHIAPFMLNRLSNRWQYISALYESGKLDDDSNDTQEVLEDMLNRNLTREYLDVLKVALVGGTIISTDTVSSSMEHDDSSMDAPQANLTRAAQSAIASDVISDLGNKLLRYEHCSTPLVLTVLSAISWNDSTASMKATLLTGPIVRFLATEQVLNTQIAGHIMNVILQGLQLHGQHDANQGTLLTLGVQMYEILRPKFPLIIEVMQQIPNVNMADLQKFDEKIATGSTKGNKIDKAKKDLFKKITSQLIGRSISELFRKEVKIANLPLLIVPKSEQQALVDTTNDVGLVKLFDRK</sequence>
<feature type="domain" description="Exportin-1/Importin-beta-like" evidence="3">
    <location>
        <begin position="109"/>
        <end position="270"/>
    </location>
</feature>
<evidence type="ECO:0000259" key="3">
    <source>
        <dbReference type="Pfam" id="PF08389"/>
    </source>
</evidence>
<dbReference type="InterPro" id="IPR013598">
    <property type="entry name" value="Exportin-1/Importin-b-like"/>
</dbReference>
<evidence type="ECO:0000259" key="4">
    <source>
        <dbReference type="Pfam" id="PF19273"/>
    </source>
</evidence>
<dbReference type="Pfam" id="PF03810">
    <property type="entry name" value="IBN_N"/>
    <property type="match status" value="1"/>
</dbReference>
<dbReference type="AlphaFoldDB" id="A0A6M2DNN2"/>
<dbReference type="GO" id="GO:0006611">
    <property type="term" value="P:protein export from nucleus"/>
    <property type="evidence" value="ECO:0007669"/>
    <property type="project" value="InterPro"/>
</dbReference>
<protein>
    <submittedName>
        <fullName evidence="5">Putative nuclear transport receptor crm1/msn5 importin beta superfamily</fullName>
    </submittedName>
</protein>
<dbReference type="PANTHER" id="PTHR11223">
    <property type="entry name" value="EXPORTIN 1/5"/>
    <property type="match status" value="1"/>
</dbReference>
<dbReference type="Pfam" id="PF08389">
    <property type="entry name" value="Xpo1"/>
    <property type="match status" value="1"/>
</dbReference>
<dbReference type="GO" id="GO:0003723">
    <property type="term" value="F:RNA binding"/>
    <property type="evidence" value="ECO:0007669"/>
    <property type="project" value="TreeGrafter"/>
</dbReference>
<reference evidence="5" key="1">
    <citation type="submission" date="2020-03" db="EMBL/GenBank/DDBJ databases">
        <title>Transcriptomic Profiling of the Digestive Tract of the Rat Flea, Xenopsylla cheopis, Following Blood Feeding and Infection with Yersinia pestis.</title>
        <authorList>
            <person name="Bland D.M."/>
            <person name="Martens C.A."/>
            <person name="Virtaneva K."/>
            <person name="Kanakabandi K."/>
            <person name="Long D."/>
            <person name="Rosenke R."/>
            <person name="Saturday G.A."/>
            <person name="Hoyt F.H."/>
            <person name="Bruno D.P."/>
            <person name="Ribeiro J.M.C."/>
            <person name="Hinnebusch J."/>
        </authorList>
    </citation>
    <scope>NUCLEOTIDE SEQUENCE</scope>
</reference>
<dbReference type="GO" id="GO:0031267">
    <property type="term" value="F:small GTPase binding"/>
    <property type="evidence" value="ECO:0007669"/>
    <property type="project" value="InterPro"/>
</dbReference>
<dbReference type="GO" id="GO:0006405">
    <property type="term" value="P:RNA export from nucleus"/>
    <property type="evidence" value="ECO:0007669"/>
    <property type="project" value="TreeGrafter"/>
</dbReference>
<dbReference type="Pfam" id="PF19273">
    <property type="entry name" value="Exportin-5"/>
    <property type="match status" value="1"/>
</dbReference>
<dbReference type="SUPFAM" id="SSF48371">
    <property type="entry name" value="ARM repeat"/>
    <property type="match status" value="1"/>
</dbReference>
<dbReference type="PANTHER" id="PTHR11223:SF3">
    <property type="entry name" value="EXPORTIN-5"/>
    <property type="match status" value="1"/>
</dbReference>
<dbReference type="InterPro" id="IPR045065">
    <property type="entry name" value="XPO1/5"/>
</dbReference>
<dbReference type="GO" id="GO:0005737">
    <property type="term" value="C:cytoplasm"/>
    <property type="evidence" value="ECO:0007669"/>
    <property type="project" value="TreeGrafter"/>
</dbReference>
<dbReference type="FunFam" id="1.25.10.10:FF:000588">
    <property type="entry name" value="exportin-5 isoform X2"/>
    <property type="match status" value="1"/>
</dbReference>
<evidence type="ECO:0000259" key="2">
    <source>
        <dbReference type="Pfam" id="PF03810"/>
    </source>
</evidence>
<accession>A0A6M2DNN2</accession>
<feature type="domain" description="Exportin-5 C-terminal" evidence="4">
    <location>
        <begin position="312"/>
        <end position="1177"/>
    </location>
</feature>
<dbReference type="Gene3D" id="1.25.10.10">
    <property type="entry name" value="Leucine-rich Repeat Variant"/>
    <property type="match status" value="1"/>
</dbReference>
<dbReference type="GO" id="GO:0005634">
    <property type="term" value="C:nucleus"/>
    <property type="evidence" value="ECO:0007669"/>
    <property type="project" value="TreeGrafter"/>
</dbReference>
<dbReference type="GO" id="GO:0005049">
    <property type="term" value="F:nuclear export signal receptor activity"/>
    <property type="evidence" value="ECO:0007669"/>
    <property type="project" value="InterPro"/>
</dbReference>
<name>A0A6M2DNN2_XENCH</name>
<dbReference type="InterPro" id="IPR001494">
    <property type="entry name" value="Importin-beta_N"/>
</dbReference>
<dbReference type="InterPro" id="IPR011989">
    <property type="entry name" value="ARM-like"/>
</dbReference>
<evidence type="ECO:0000313" key="5">
    <source>
        <dbReference type="EMBL" id="NOV47696.1"/>
    </source>
</evidence>
<keyword evidence="5" id="KW-0675">Receptor</keyword>
<dbReference type="GO" id="GO:0042565">
    <property type="term" value="C:RNA nuclear export complex"/>
    <property type="evidence" value="ECO:0007669"/>
    <property type="project" value="TreeGrafter"/>
</dbReference>
<comment type="similarity">
    <text evidence="1">Belongs to the exportin family.</text>
</comment>
<proteinExistence type="inferred from homology"/>